<feature type="compositionally biased region" description="Polar residues" evidence="1">
    <location>
        <begin position="63"/>
        <end position="72"/>
    </location>
</feature>
<feature type="region of interest" description="Disordered" evidence="1">
    <location>
        <begin position="44"/>
        <end position="72"/>
    </location>
</feature>
<reference evidence="2 3" key="1">
    <citation type="submission" date="2017-01" db="EMBL/GenBank/DDBJ databases">
        <title>Genome sequencing of Rhodoferax fermentans JCM 7819.</title>
        <authorList>
            <person name="Kim Y.J."/>
            <person name="Farh M.E.-A."/>
            <person name="Yang D.-C."/>
        </authorList>
    </citation>
    <scope>NUCLEOTIDE SEQUENCE [LARGE SCALE GENOMIC DNA]</scope>
    <source>
        <strain evidence="2 3">JCM 7819</strain>
    </source>
</reference>
<dbReference type="AlphaFoldDB" id="A0A1T1AN66"/>
<dbReference type="STRING" id="28066.RF819_01590"/>
<organism evidence="2 3">
    <name type="scientific">Rhodoferax fermentans</name>
    <dbReference type="NCBI Taxonomy" id="28066"/>
    <lineage>
        <taxon>Bacteria</taxon>
        <taxon>Pseudomonadati</taxon>
        <taxon>Pseudomonadota</taxon>
        <taxon>Betaproteobacteria</taxon>
        <taxon>Burkholderiales</taxon>
        <taxon>Comamonadaceae</taxon>
        <taxon>Rhodoferax</taxon>
    </lineage>
</organism>
<protein>
    <submittedName>
        <fullName evidence="2">Uncharacterized protein</fullName>
    </submittedName>
</protein>
<dbReference type="Proteomes" id="UP000190750">
    <property type="component" value="Unassembled WGS sequence"/>
</dbReference>
<accession>A0A1T1AN66</accession>
<proteinExistence type="predicted"/>
<evidence type="ECO:0000313" key="3">
    <source>
        <dbReference type="Proteomes" id="UP000190750"/>
    </source>
</evidence>
<feature type="compositionally biased region" description="Polar residues" evidence="1">
    <location>
        <begin position="44"/>
        <end position="56"/>
    </location>
</feature>
<sequence length="72" mass="8033">MPYNFQANDGVSGIPAFTPPVPAKWGHWAADDFWYSSMRKSPNASATRIQDTNVEDQQPLLKISSQSYESAK</sequence>
<comment type="caution">
    <text evidence="2">The sequence shown here is derived from an EMBL/GenBank/DDBJ whole genome shotgun (WGS) entry which is preliminary data.</text>
</comment>
<evidence type="ECO:0000256" key="1">
    <source>
        <dbReference type="SAM" id="MobiDB-lite"/>
    </source>
</evidence>
<keyword evidence="3" id="KW-1185">Reference proteome</keyword>
<gene>
    <name evidence="2" type="ORF">RF819_01590</name>
</gene>
<name>A0A1T1AN66_RHOFE</name>
<evidence type="ECO:0000313" key="2">
    <source>
        <dbReference type="EMBL" id="OOV05572.1"/>
    </source>
</evidence>
<dbReference type="EMBL" id="MTJN01000002">
    <property type="protein sequence ID" value="OOV05572.1"/>
    <property type="molecule type" value="Genomic_DNA"/>
</dbReference>